<dbReference type="SUPFAM" id="SSF64438">
    <property type="entry name" value="CNF1/YfiH-like putative cysteine hydrolases"/>
    <property type="match status" value="1"/>
</dbReference>
<dbReference type="InterPro" id="IPR011324">
    <property type="entry name" value="Cytotoxic_necrot_fac-like_cat"/>
</dbReference>
<organism evidence="9 10">
    <name type="scientific">candidate division WOR_3 bacterium SM1_77</name>
    <dbReference type="NCBI Taxonomy" id="1703778"/>
    <lineage>
        <taxon>Bacteria</taxon>
        <taxon>Bacteria division WOR-3</taxon>
    </lineage>
</organism>
<keyword evidence="3" id="KW-0808">Transferase</keyword>
<dbReference type="Proteomes" id="UP000050975">
    <property type="component" value="Unassembled WGS sequence"/>
</dbReference>
<name>A0A0S8JWI7_UNCW3</name>
<evidence type="ECO:0000256" key="8">
    <source>
        <dbReference type="ARBA" id="ARBA00049893"/>
    </source>
</evidence>
<evidence type="ECO:0000256" key="3">
    <source>
        <dbReference type="ARBA" id="ARBA00022679"/>
    </source>
</evidence>
<comment type="catalytic activity">
    <reaction evidence="7">
        <text>adenosine + phosphate = alpha-D-ribose 1-phosphate + adenine</text>
        <dbReference type="Rhea" id="RHEA:27642"/>
        <dbReference type="ChEBI" id="CHEBI:16335"/>
        <dbReference type="ChEBI" id="CHEBI:16708"/>
        <dbReference type="ChEBI" id="CHEBI:43474"/>
        <dbReference type="ChEBI" id="CHEBI:57720"/>
        <dbReference type="EC" id="2.4.2.1"/>
    </reaction>
    <physiologicalReaction direction="left-to-right" evidence="7">
        <dbReference type="Rhea" id="RHEA:27643"/>
    </physiologicalReaction>
</comment>
<comment type="caution">
    <text evidence="9">The sequence shown here is derived from an EMBL/GenBank/DDBJ whole genome shotgun (WGS) entry which is preliminary data.</text>
</comment>
<evidence type="ECO:0000256" key="7">
    <source>
        <dbReference type="ARBA" id="ARBA00048968"/>
    </source>
</evidence>
<evidence type="ECO:0008006" key="11">
    <source>
        <dbReference type="Google" id="ProtNLM"/>
    </source>
</evidence>
<evidence type="ECO:0000256" key="6">
    <source>
        <dbReference type="ARBA" id="ARBA00047989"/>
    </source>
</evidence>
<dbReference type="InterPro" id="IPR038371">
    <property type="entry name" value="Cu_polyphenol_OxRdtase_sf"/>
</dbReference>
<dbReference type="AlphaFoldDB" id="A0A0S8JWI7"/>
<dbReference type="GO" id="GO:0017061">
    <property type="term" value="F:S-methyl-5-thioadenosine phosphorylase activity"/>
    <property type="evidence" value="ECO:0007669"/>
    <property type="project" value="UniProtKB-EC"/>
</dbReference>
<comment type="similarity">
    <text evidence="2">Belongs to the purine nucleoside phosphorylase YfiH/LACC1 family.</text>
</comment>
<dbReference type="InterPro" id="IPR003730">
    <property type="entry name" value="Cu_polyphenol_OxRdtase"/>
</dbReference>
<feature type="non-terminal residue" evidence="9">
    <location>
        <position position="1"/>
    </location>
</feature>
<evidence type="ECO:0000256" key="2">
    <source>
        <dbReference type="ARBA" id="ARBA00007353"/>
    </source>
</evidence>
<dbReference type="EMBL" id="LJVE01000125">
    <property type="protein sequence ID" value="KPL12974.1"/>
    <property type="molecule type" value="Genomic_DNA"/>
</dbReference>
<evidence type="ECO:0000256" key="4">
    <source>
        <dbReference type="ARBA" id="ARBA00022723"/>
    </source>
</evidence>
<gene>
    <name evidence="9" type="ORF">AMJ74_05855</name>
</gene>
<keyword evidence="5" id="KW-0862">Zinc</keyword>
<accession>A0A0S8JWI7</accession>
<comment type="catalytic activity">
    <reaction evidence="6">
        <text>adenosine + H2O + H(+) = inosine + NH4(+)</text>
        <dbReference type="Rhea" id="RHEA:24408"/>
        <dbReference type="ChEBI" id="CHEBI:15377"/>
        <dbReference type="ChEBI" id="CHEBI:15378"/>
        <dbReference type="ChEBI" id="CHEBI:16335"/>
        <dbReference type="ChEBI" id="CHEBI:17596"/>
        <dbReference type="ChEBI" id="CHEBI:28938"/>
        <dbReference type="EC" id="3.5.4.4"/>
    </reaction>
    <physiologicalReaction direction="left-to-right" evidence="6">
        <dbReference type="Rhea" id="RHEA:24409"/>
    </physiologicalReaction>
</comment>
<evidence type="ECO:0000313" key="9">
    <source>
        <dbReference type="EMBL" id="KPL12974.1"/>
    </source>
</evidence>
<keyword evidence="4" id="KW-0479">Metal-binding</keyword>
<evidence type="ECO:0000256" key="5">
    <source>
        <dbReference type="ARBA" id="ARBA00022833"/>
    </source>
</evidence>
<dbReference type="GO" id="GO:0046872">
    <property type="term" value="F:metal ion binding"/>
    <property type="evidence" value="ECO:0007669"/>
    <property type="project" value="UniProtKB-KW"/>
</dbReference>
<evidence type="ECO:0000256" key="1">
    <source>
        <dbReference type="ARBA" id="ARBA00000553"/>
    </source>
</evidence>
<dbReference type="Gene3D" id="3.60.140.10">
    <property type="entry name" value="CNF1/YfiH-like putative cysteine hydrolases"/>
    <property type="match status" value="1"/>
</dbReference>
<protein>
    <recommendedName>
        <fullName evidence="11">Multicopper polyphenol oxidase</fullName>
    </recommendedName>
</protein>
<comment type="catalytic activity">
    <reaction evidence="8">
        <text>S-methyl-5'-thioadenosine + phosphate = 5-(methylsulfanyl)-alpha-D-ribose 1-phosphate + adenine</text>
        <dbReference type="Rhea" id="RHEA:11852"/>
        <dbReference type="ChEBI" id="CHEBI:16708"/>
        <dbReference type="ChEBI" id="CHEBI:17509"/>
        <dbReference type="ChEBI" id="CHEBI:43474"/>
        <dbReference type="ChEBI" id="CHEBI:58533"/>
        <dbReference type="EC" id="2.4.2.28"/>
    </reaction>
    <physiologicalReaction direction="left-to-right" evidence="8">
        <dbReference type="Rhea" id="RHEA:11853"/>
    </physiologicalReaction>
</comment>
<sequence>IGPCCYEVKQDVVNFFKEEYNCAILTRNGKHYIDLKSAIIRDLGTENLIASLNLCTKCHPEFFYSNRNGDTQRNYAIVSQNTIDSTFVSE</sequence>
<dbReference type="Pfam" id="PF02578">
    <property type="entry name" value="Cu-oxidase_4"/>
    <property type="match status" value="1"/>
</dbReference>
<proteinExistence type="inferred from homology"/>
<evidence type="ECO:0000313" key="10">
    <source>
        <dbReference type="Proteomes" id="UP000050975"/>
    </source>
</evidence>
<reference evidence="9 10" key="1">
    <citation type="journal article" date="2015" name="Microbiome">
        <title>Genomic resolution of linkages in carbon, nitrogen, and sulfur cycling among widespread estuary sediment bacteria.</title>
        <authorList>
            <person name="Baker B.J."/>
            <person name="Lazar C.S."/>
            <person name="Teske A.P."/>
            <person name="Dick G.J."/>
        </authorList>
    </citation>
    <scope>NUCLEOTIDE SEQUENCE [LARGE SCALE GENOMIC DNA]</scope>
    <source>
        <strain evidence="9">SM1_77</strain>
    </source>
</reference>
<comment type="catalytic activity">
    <reaction evidence="1">
        <text>inosine + phosphate = alpha-D-ribose 1-phosphate + hypoxanthine</text>
        <dbReference type="Rhea" id="RHEA:27646"/>
        <dbReference type="ChEBI" id="CHEBI:17368"/>
        <dbReference type="ChEBI" id="CHEBI:17596"/>
        <dbReference type="ChEBI" id="CHEBI:43474"/>
        <dbReference type="ChEBI" id="CHEBI:57720"/>
        <dbReference type="EC" id="2.4.2.1"/>
    </reaction>
    <physiologicalReaction direction="left-to-right" evidence="1">
        <dbReference type="Rhea" id="RHEA:27647"/>
    </physiologicalReaction>
</comment>